<organism evidence="5 6">
    <name type="scientific">Vitis vinifera</name>
    <name type="common">Grape</name>
    <dbReference type="NCBI Taxonomy" id="29760"/>
    <lineage>
        <taxon>Eukaryota</taxon>
        <taxon>Viridiplantae</taxon>
        <taxon>Streptophyta</taxon>
        <taxon>Embryophyta</taxon>
        <taxon>Tracheophyta</taxon>
        <taxon>Spermatophyta</taxon>
        <taxon>Magnoliopsida</taxon>
        <taxon>eudicotyledons</taxon>
        <taxon>Gunneridae</taxon>
        <taxon>Pentapetalae</taxon>
        <taxon>rosids</taxon>
        <taxon>Vitales</taxon>
        <taxon>Vitaceae</taxon>
        <taxon>Viteae</taxon>
        <taxon>Vitis</taxon>
    </lineage>
</organism>
<comment type="similarity">
    <text evidence="1">Belongs to the multicopper oxidase family.</text>
</comment>
<dbReference type="InterPro" id="IPR011707">
    <property type="entry name" value="Cu-oxidase-like_N"/>
</dbReference>
<dbReference type="PANTHER" id="PTHR11709">
    <property type="entry name" value="MULTI-COPPER OXIDASE"/>
    <property type="match status" value="1"/>
</dbReference>
<dbReference type="Gene3D" id="2.60.40.420">
    <property type="entry name" value="Cupredoxins - blue copper proteins"/>
    <property type="match status" value="1"/>
</dbReference>
<keyword evidence="3" id="KW-0804">Transcription</keyword>
<dbReference type="Gene3D" id="3.30.1490.120">
    <property type="entry name" value="RNA polymerase Rpb7-like, N-terminal domain"/>
    <property type="match status" value="1"/>
</dbReference>
<dbReference type="InterPro" id="IPR008972">
    <property type="entry name" value="Cupredoxin"/>
</dbReference>
<dbReference type="Pfam" id="PF07732">
    <property type="entry name" value="Cu-oxidase_3"/>
    <property type="match status" value="1"/>
</dbReference>
<evidence type="ECO:0000313" key="5">
    <source>
        <dbReference type="EMBL" id="WKA03057.1"/>
    </source>
</evidence>
<gene>
    <name evidence="5" type="ORF">VitviT2T_021192</name>
</gene>
<reference evidence="5 6" key="1">
    <citation type="journal article" date="2023" name="Hortic Res">
        <title>The complete reference genome for grapevine (Vitis vinifera L.) genetics and breeding.</title>
        <authorList>
            <person name="Shi X."/>
            <person name="Cao S."/>
            <person name="Wang X."/>
            <person name="Huang S."/>
            <person name="Wang Y."/>
            <person name="Liu Z."/>
            <person name="Liu W."/>
            <person name="Leng X."/>
            <person name="Peng Y."/>
            <person name="Wang N."/>
            <person name="Wang Y."/>
            <person name="Ma Z."/>
            <person name="Xu X."/>
            <person name="Zhang F."/>
            <person name="Xue H."/>
            <person name="Zhong H."/>
            <person name="Wang Y."/>
            <person name="Zhang K."/>
            <person name="Velt A."/>
            <person name="Avia K."/>
            <person name="Holtgrawe D."/>
            <person name="Grimplet J."/>
            <person name="Matus J.T."/>
            <person name="Ware D."/>
            <person name="Wu X."/>
            <person name="Wang H."/>
            <person name="Liu C."/>
            <person name="Fang Y."/>
            <person name="Rustenholz C."/>
            <person name="Cheng Z."/>
            <person name="Xiao H."/>
            <person name="Zhou Y."/>
        </authorList>
    </citation>
    <scope>NUCLEOTIDE SEQUENCE [LARGE SCALE GENOMIC DNA]</scope>
    <source>
        <strain evidence="6">cv. Pinot noir / PN40024</strain>
        <tissue evidence="5">Leaf</tissue>
    </source>
</reference>
<evidence type="ECO:0000313" key="6">
    <source>
        <dbReference type="Proteomes" id="UP001227230"/>
    </source>
</evidence>
<evidence type="ECO:0000256" key="3">
    <source>
        <dbReference type="ARBA" id="ARBA00023163"/>
    </source>
</evidence>
<evidence type="ECO:0000259" key="4">
    <source>
        <dbReference type="Pfam" id="PF07732"/>
    </source>
</evidence>
<name>A0ABY9D6R1_VITVI</name>
<dbReference type="SUPFAM" id="SSF49503">
    <property type="entry name" value="Cupredoxins"/>
    <property type="match status" value="1"/>
</dbReference>
<protein>
    <recommendedName>
        <fullName evidence="4">Plastocyanin-like domain-containing protein</fullName>
    </recommendedName>
</protein>
<dbReference type="PANTHER" id="PTHR11709:SF261">
    <property type="entry name" value="LACCASE"/>
    <property type="match status" value="1"/>
</dbReference>
<evidence type="ECO:0000256" key="2">
    <source>
        <dbReference type="ARBA" id="ARBA00022478"/>
    </source>
</evidence>
<accession>A0ABY9D6R1</accession>
<dbReference type="InterPro" id="IPR036898">
    <property type="entry name" value="RNA_pol_Rpb7-like_N_sf"/>
</dbReference>
<feature type="domain" description="Plastocyanin-like" evidence="4">
    <location>
        <begin position="60"/>
        <end position="125"/>
    </location>
</feature>
<keyword evidence="6" id="KW-1185">Reference proteome</keyword>
<keyword evidence="2" id="KW-0240">DNA-directed RNA polymerase</keyword>
<dbReference type="SUPFAM" id="SSF88798">
    <property type="entry name" value="N-terminal, heterodimerisation domain of RBP7 (RpoE)"/>
    <property type="match status" value="1"/>
</dbReference>
<dbReference type="Proteomes" id="UP001227230">
    <property type="component" value="Chromosome 14"/>
</dbReference>
<dbReference type="InterPro" id="IPR045087">
    <property type="entry name" value="Cu-oxidase_fam"/>
</dbReference>
<proteinExistence type="inferred from homology"/>
<dbReference type="EMBL" id="CP126661">
    <property type="protein sequence ID" value="WKA03057.1"/>
    <property type="molecule type" value="Genomic_DNA"/>
</dbReference>
<evidence type="ECO:0000256" key="1">
    <source>
        <dbReference type="ARBA" id="ARBA00010609"/>
    </source>
</evidence>
<sequence>MKVVANLGLCSFVNDIRSIDGGFFFPGDSASTYTVEFRLVMFGLFVEDIITAKLKRIGRQWLKKLCSTKSMLTVNESFPGPVIRIHRGDKVYVIVQNEGDYGVTKKEETVRHGVKQTRNPWSEGLCLFLTYFNYFYSFFFVI</sequence>